<dbReference type="PANTHER" id="PTHR14218">
    <property type="entry name" value="PROTEASE S8 TRIPEPTIDYL PEPTIDASE I CLN2"/>
    <property type="match status" value="1"/>
</dbReference>
<evidence type="ECO:0000256" key="1">
    <source>
        <dbReference type="ARBA" id="ARBA00001913"/>
    </source>
</evidence>
<dbReference type="SMART" id="SM00944">
    <property type="entry name" value="Pro-kuma_activ"/>
    <property type="match status" value="1"/>
</dbReference>
<proteinExistence type="predicted"/>
<evidence type="ECO:0000256" key="3">
    <source>
        <dbReference type="ARBA" id="ARBA00022723"/>
    </source>
</evidence>
<dbReference type="CDD" id="cd04056">
    <property type="entry name" value="Peptidases_S53"/>
    <property type="match status" value="1"/>
</dbReference>
<feature type="signal peptide" evidence="9">
    <location>
        <begin position="1"/>
        <end position="40"/>
    </location>
</feature>
<dbReference type="Pfam" id="PF09286">
    <property type="entry name" value="Pro-kuma_activ"/>
    <property type="match status" value="1"/>
</dbReference>
<dbReference type="CDD" id="cd11377">
    <property type="entry name" value="Pro-peptidase_S53"/>
    <property type="match status" value="1"/>
</dbReference>
<dbReference type="PROSITE" id="PS51695">
    <property type="entry name" value="SEDOLISIN"/>
    <property type="match status" value="1"/>
</dbReference>
<evidence type="ECO:0000256" key="4">
    <source>
        <dbReference type="ARBA" id="ARBA00022801"/>
    </source>
</evidence>
<comment type="cofactor">
    <cofactor evidence="1">
        <name>Ca(2+)</name>
        <dbReference type="ChEBI" id="CHEBI:29108"/>
    </cofactor>
</comment>
<evidence type="ECO:0000256" key="9">
    <source>
        <dbReference type="SAM" id="SignalP"/>
    </source>
</evidence>
<evidence type="ECO:0000313" key="11">
    <source>
        <dbReference type="EMBL" id="MFK2899631.1"/>
    </source>
</evidence>
<evidence type="ECO:0000256" key="5">
    <source>
        <dbReference type="ARBA" id="ARBA00022825"/>
    </source>
</evidence>
<keyword evidence="3" id="KW-0479">Metal-binding</keyword>
<dbReference type="Gene3D" id="3.40.50.200">
    <property type="entry name" value="Peptidase S8/S53 domain"/>
    <property type="match status" value="1"/>
</dbReference>
<keyword evidence="9" id="KW-0732">Signal</keyword>
<feature type="active site" description="Charge relay system" evidence="8">
    <location>
        <position position="305"/>
    </location>
</feature>
<dbReference type="PANTHER" id="PTHR14218:SF15">
    <property type="entry name" value="TRIPEPTIDYL-PEPTIDASE 1"/>
    <property type="match status" value="1"/>
</dbReference>
<dbReference type="InterPro" id="IPR023828">
    <property type="entry name" value="Peptidase_S8_Ser-AS"/>
</dbReference>
<organism evidence="11 12">
    <name type="scientific">Dyella jejuensis</name>
    <dbReference type="NCBI Taxonomy" id="1432009"/>
    <lineage>
        <taxon>Bacteria</taxon>
        <taxon>Pseudomonadati</taxon>
        <taxon>Pseudomonadota</taxon>
        <taxon>Gammaproteobacteria</taxon>
        <taxon>Lysobacterales</taxon>
        <taxon>Rhodanobacteraceae</taxon>
        <taxon>Dyella</taxon>
    </lineage>
</organism>
<keyword evidence="6" id="KW-0106">Calcium</keyword>
<keyword evidence="2 8" id="KW-0645">Protease</keyword>
<accession>A0ABW8JH78</accession>
<feature type="active site" description="Charge relay system" evidence="8">
    <location>
        <position position="489"/>
    </location>
</feature>
<gene>
    <name evidence="11" type="ORF">ISP15_04720</name>
</gene>
<dbReference type="InterPro" id="IPR036852">
    <property type="entry name" value="Peptidase_S8/S53_dom_sf"/>
</dbReference>
<name>A0ABW8JH78_9GAMM</name>
<evidence type="ECO:0000259" key="10">
    <source>
        <dbReference type="PROSITE" id="PS51695"/>
    </source>
</evidence>
<evidence type="ECO:0000256" key="8">
    <source>
        <dbReference type="PROSITE-ProRule" id="PRU01032"/>
    </source>
</evidence>
<feature type="chain" id="PRO_5046716945" evidence="9">
    <location>
        <begin position="41"/>
        <end position="575"/>
    </location>
</feature>
<dbReference type="InterPro" id="IPR015366">
    <property type="entry name" value="S53_propep"/>
</dbReference>
<dbReference type="SUPFAM" id="SSF52743">
    <property type="entry name" value="Subtilisin-like"/>
    <property type="match status" value="1"/>
</dbReference>
<comment type="caution">
    <text evidence="8">Lacks conserved residue(s) required for the propagation of feature annotation.</text>
</comment>
<keyword evidence="7" id="KW-0865">Zymogen</keyword>
<dbReference type="Proteomes" id="UP001620461">
    <property type="component" value="Unassembled WGS sequence"/>
</dbReference>
<dbReference type="RefSeq" id="WP_404545630.1">
    <property type="nucleotide sequence ID" value="NZ_JADIKJ010000003.1"/>
</dbReference>
<evidence type="ECO:0000313" key="12">
    <source>
        <dbReference type="Proteomes" id="UP001620461"/>
    </source>
</evidence>
<comment type="caution">
    <text evidence="11">The sequence shown here is derived from an EMBL/GenBank/DDBJ whole genome shotgun (WGS) entry which is preliminary data.</text>
</comment>
<keyword evidence="4 8" id="KW-0378">Hydrolase</keyword>
<reference evidence="11 12" key="1">
    <citation type="submission" date="2020-10" db="EMBL/GenBank/DDBJ databases">
        <title>Phylogeny of dyella-like bacteria.</title>
        <authorList>
            <person name="Fu J."/>
        </authorList>
    </citation>
    <scope>NUCLEOTIDE SEQUENCE [LARGE SCALE GENOMIC DNA]</scope>
    <source>
        <strain evidence="11 12">JP1</strain>
    </source>
</reference>
<dbReference type="InterPro" id="IPR030400">
    <property type="entry name" value="Sedolisin_dom"/>
</dbReference>
<protein>
    <submittedName>
        <fullName evidence="11">S8 family serine peptidase</fullName>
    </submittedName>
</protein>
<sequence length="575" mass="60299">MTRTDSTGTYTTLGTGLVRKACGLSLAIAMVFGATNAAHAAQVYTHHVRDAVNQGTAQLVGSLPATQWMSLDVVLPVRDQAGLDQFVADVTNPASPNFHHYLTPAQFTARFGPTQNDYATVVDYLTKHGFTVTGGSRDGMDVQIAGPVSAVESAFNVKMRVYKHPTESRNFFSADREPTTSLAIPLWHVSGLNNYSIPKPLYVKKSDYAAASGISPDAVVSHATTGSGPSSSFLGSDMRAAYYGGSALTGAGQNLGLFEYEGTDLADLTTYYKNAKQTNNVPVSVISVDGTSTSCTAKSNCDDTEQTLDMTQALGMAPGLSSLVMYVGSTDTAIISAMTTHSPLPTTIGCSWGWTPDDPSTLDPYFEKMAAQGQTFFAASGDSSTWSSRNEAWPADDAYVISVGGTDLTTASAGGAWKSETAWVDSGGGISPDKIAIPSWQKLSGVINSSNKGSTTYRNGPDVSANANFTFYVCADQTTCTANDYGGTSFAAPMWAGFIALVNQQLAANGSAPIGNFNATVYPENESGGKTTSTYSTDFHDITSGKSGSYSAVTGYDLVTGWGSPKAALITTLSQ</sequence>
<evidence type="ECO:0000256" key="6">
    <source>
        <dbReference type="ARBA" id="ARBA00022837"/>
    </source>
</evidence>
<feature type="active site" description="Charge relay system" evidence="8">
    <location>
        <position position="309"/>
    </location>
</feature>
<keyword evidence="12" id="KW-1185">Reference proteome</keyword>
<dbReference type="EMBL" id="JADIKJ010000003">
    <property type="protein sequence ID" value="MFK2899631.1"/>
    <property type="molecule type" value="Genomic_DNA"/>
</dbReference>
<evidence type="ECO:0000256" key="2">
    <source>
        <dbReference type="ARBA" id="ARBA00022670"/>
    </source>
</evidence>
<dbReference type="SUPFAM" id="SSF54897">
    <property type="entry name" value="Protease propeptides/inhibitors"/>
    <property type="match status" value="1"/>
</dbReference>
<dbReference type="InterPro" id="IPR050819">
    <property type="entry name" value="Tripeptidyl-peptidase_I"/>
</dbReference>
<dbReference type="PROSITE" id="PS00138">
    <property type="entry name" value="SUBTILASE_SER"/>
    <property type="match status" value="1"/>
</dbReference>
<evidence type="ECO:0000256" key="7">
    <source>
        <dbReference type="ARBA" id="ARBA00023145"/>
    </source>
</evidence>
<feature type="domain" description="Peptidase S53" evidence="10">
    <location>
        <begin position="233"/>
        <end position="575"/>
    </location>
</feature>
<keyword evidence="5 8" id="KW-0720">Serine protease</keyword>